<dbReference type="InterPro" id="IPR000847">
    <property type="entry name" value="LysR_HTH_N"/>
</dbReference>
<protein>
    <submittedName>
        <fullName evidence="6">Transcriptional regulator, LysR family</fullName>
    </submittedName>
</protein>
<dbReference type="GO" id="GO:0003677">
    <property type="term" value="F:DNA binding"/>
    <property type="evidence" value="ECO:0007669"/>
    <property type="project" value="UniProtKB-KW"/>
</dbReference>
<dbReference type="PANTHER" id="PTHR30537:SF5">
    <property type="entry name" value="HTH-TYPE TRANSCRIPTIONAL ACTIVATOR TTDR-RELATED"/>
    <property type="match status" value="1"/>
</dbReference>
<dbReference type="EMBL" id="AOSK01000031">
    <property type="protein sequence ID" value="EYD77276.1"/>
    <property type="molecule type" value="Genomic_DNA"/>
</dbReference>
<keyword evidence="3" id="KW-0238">DNA-binding</keyword>
<evidence type="ECO:0000256" key="2">
    <source>
        <dbReference type="ARBA" id="ARBA00023015"/>
    </source>
</evidence>
<dbReference type="PANTHER" id="PTHR30537">
    <property type="entry name" value="HTH-TYPE TRANSCRIPTIONAL REGULATOR"/>
    <property type="match status" value="1"/>
</dbReference>
<name>A0A017HSB1_9RHOB</name>
<evidence type="ECO:0000256" key="4">
    <source>
        <dbReference type="ARBA" id="ARBA00023163"/>
    </source>
</evidence>
<evidence type="ECO:0000256" key="1">
    <source>
        <dbReference type="ARBA" id="ARBA00009437"/>
    </source>
</evidence>
<feature type="domain" description="HTH lysR-type" evidence="5">
    <location>
        <begin position="11"/>
        <end position="66"/>
    </location>
</feature>
<keyword evidence="4" id="KW-0804">Transcription</keyword>
<dbReference type="GO" id="GO:0003700">
    <property type="term" value="F:DNA-binding transcription factor activity"/>
    <property type="evidence" value="ECO:0007669"/>
    <property type="project" value="InterPro"/>
</dbReference>
<dbReference type="HOGENOM" id="CLU_039613_37_0_5"/>
<dbReference type="STRING" id="442562.Rumeso_01116"/>
<dbReference type="InterPro" id="IPR058163">
    <property type="entry name" value="LysR-type_TF_proteobact-type"/>
</dbReference>
<dbReference type="SUPFAM" id="SSF53850">
    <property type="entry name" value="Periplasmic binding protein-like II"/>
    <property type="match status" value="1"/>
</dbReference>
<dbReference type="InterPro" id="IPR005119">
    <property type="entry name" value="LysR_subst-bd"/>
</dbReference>
<dbReference type="InterPro" id="IPR036388">
    <property type="entry name" value="WH-like_DNA-bd_sf"/>
</dbReference>
<dbReference type="InterPro" id="IPR036390">
    <property type="entry name" value="WH_DNA-bd_sf"/>
</dbReference>
<dbReference type="Gene3D" id="1.10.10.10">
    <property type="entry name" value="Winged helix-like DNA-binding domain superfamily/Winged helix DNA-binding domain"/>
    <property type="match status" value="1"/>
</dbReference>
<proteinExistence type="inferred from homology"/>
<dbReference type="RefSeq" id="WP_037282533.1">
    <property type="nucleotide sequence ID" value="NZ_KK088605.1"/>
</dbReference>
<dbReference type="SUPFAM" id="SSF46785">
    <property type="entry name" value="Winged helix' DNA-binding domain"/>
    <property type="match status" value="1"/>
</dbReference>
<evidence type="ECO:0000256" key="3">
    <source>
        <dbReference type="ARBA" id="ARBA00023125"/>
    </source>
</evidence>
<dbReference type="PATRIC" id="fig|442562.3.peg.1106"/>
<organism evidence="6 7">
    <name type="scientific">Rubellimicrobium mesophilum DSM 19309</name>
    <dbReference type="NCBI Taxonomy" id="442562"/>
    <lineage>
        <taxon>Bacteria</taxon>
        <taxon>Pseudomonadati</taxon>
        <taxon>Pseudomonadota</taxon>
        <taxon>Alphaproteobacteria</taxon>
        <taxon>Rhodobacterales</taxon>
        <taxon>Roseobacteraceae</taxon>
        <taxon>Rubellimicrobium</taxon>
    </lineage>
</organism>
<evidence type="ECO:0000313" key="6">
    <source>
        <dbReference type="EMBL" id="EYD77276.1"/>
    </source>
</evidence>
<keyword evidence="7" id="KW-1185">Reference proteome</keyword>
<keyword evidence="2" id="KW-0805">Transcription regulation</keyword>
<dbReference type="FunFam" id="1.10.10.10:FF:000038">
    <property type="entry name" value="Glycine cleavage system transcriptional activator"/>
    <property type="match status" value="1"/>
</dbReference>
<reference evidence="6 7" key="1">
    <citation type="submission" date="2013-02" db="EMBL/GenBank/DDBJ databases">
        <authorList>
            <person name="Fiebig A."/>
            <person name="Goeker M."/>
            <person name="Klenk H.-P.P."/>
        </authorList>
    </citation>
    <scope>NUCLEOTIDE SEQUENCE [LARGE SCALE GENOMIC DNA]</scope>
    <source>
        <strain evidence="6 7">DSM 19309</strain>
    </source>
</reference>
<comment type="caution">
    <text evidence="6">The sequence shown here is derived from an EMBL/GenBank/DDBJ whole genome shotgun (WGS) entry which is preliminary data.</text>
</comment>
<comment type="similarity">
    <text evidence="1">Belongs to the LysR transcriptional regulatory family.</text>
</comment>
<dbReference type="Gene3D" id="3.40.190.10">
    <property type="entry name" value="Periplasmic binding protein-like II"/>
    <property type="match status" value="2"/>
</dbReference>
<dbReference type="PRINTS" id="PR00039">
    <property type="entry name" value="HTHLYSR"/>
</dbReference>
<dbReference type="Pfam" id="PF00126">
    <property type="entry name" value="HTH_1"/>
    <property type="match status" value="1"/>
</dbReference>
<sequence length="303" mass="33255">MPTIRRSVSSLASLAAFEAAARHGSFTLAAAELSVTQAAISRQVKRLEEELNTPLFVRSHRKVELTADGQLLARVMTEAFGRVAETVEAIRQPAPDDTVIVGTTLAFSHFWLVPRLPAFRAAHPGVKLRLISEDAGFDLRQGRVDLVVRYGQPPFADAQSLASMEDEVFPVCSPVLLATIDPPPALGTLAGFPLIRLEWQDPAWLTWPRWAGMAGIGHMSTRSELRFNHYTDAIYAAINGNGVVLGWRRLIAELLDGGRLVRLGGAVAIPVERYHVLRPVRRRLTPPAELFTDWLVGQFGADA</sequence>
<evidence type="ECO:0000313" key="7">
    <source>
        <dbReference type="Proteomes" id="UP000019666"/>
    </source>
</evidence>
<dbReference type="Pfam" id="PF03466">
    <property type="entry name" value="LysR_substrate"/>
    <property type="match status" value="1"/>
</dbReference>
<gene>
    <name evidence="6" type="ORF">Rumeso_01116</name>
</gene>
<dbReference type="CDD" id="cd08432">
    <property type="entry name" value="PBP2_GcdR_TrpI_HvrB_AmpR_like"/>
    <property type="match status" value="1"/>
</dbReference>
<evidence type="ECO:0000259" key="5">
    <source>
        <dbReference type="PROSITE" id="PS50931"/>
    </source>
</evidence>
<dbReference type="Proteomes" id="UP000019666">
    <property type="component" value="Unassembled WGS sequence"/>
</dbReference>
<accession>A0A017HSB1</accession>
<dbReference type="PROSITE" id="PS50931">
    <property type="entry name" value="HTH_LYSR"/>
    <property type="match status" value="1"/>
</dbReference>
<dbReference type="AlphaFoldDB" id="A0A017HSB1"/>